<keyword evidence="2 7" id="KW-0813">Transport</keyword>
<dbReference type="InterPro" id="IPR050366">
    <property type="entry name" value="BP-dependent_transpt_permease"/>
</dbReference>
<evidence type="ECO:0000313" key="9">
    <source>
        <dbReference type="EMBL" id="MBS5588221.1"/>
    </source>
</evidence>
<evidence type="ECO:0000313" key="10">
    <source>
        <dbReference type="Proteomes" id="UP000751224"/>
    </source>
</evidence>
<dbReference type="AlphaFoldDB" id="A0A943I7K1"/>
<evidence type="ECO:0000259" key="8">
    <source>
        <dbReference type="PROSITE" id="PS50928"/>
    </source>
</evidence>
<evidence type="ECO:0000256" key="5">
    <source>
        <dbReference type="ARBA" id="ARBA00022989"/>
    </source>
</evidence>
<dbReference type="GO" id="GO:0055085">
    <property type="term" value="P:transmembrane transport"/>
    <property type="evidence" value="ECO:0007669"/>
    <property type="project" value="InterPro"/>
</dbReference>
<dbReference type="Proteomes" id="UP000751224">
    <property type="component" value="Unassembled WGS sequence"/>
</dbReference>
<reference evidence="9" key="1">
    <citation type="submission" date="2021-02" db="EMBL/GenBank/DDBJ databases">
        <title>Infant gut strain persistence is associated with maternal origin, phylogeny, and functional potential including surface adhesion and iron acquisition.</title>
        <authorList>
            <person name="Lou Y.C."/>
        </authorList>
    </citation>
    <scope>NUCLEOTIDE SEQUENCE</scope>
    <source>
        <strain evidence="9">L3_108_000G1_dasL3_108_000G1_metabat.metabat.11</strain>
    </source>
</reference>
<dbReference type="InterPro" id="IPR025966">
    <property type="entry name" value="OppC_N"/>
</dbReference>
<evidence type="ECO:0000256" key="3">
    <source>
        <dbReference type="ARBA" id="ARBA00022475"/>
    </source>
</evidence>
<keyword evidence="4 7" id="KW-0812">Transmembrane</keyword>
<comment type="subcellular location">
    <subcellularLocation>
        <location evidence="1 7">Cell membrane</location>
        <topology evidence="1 7">Multi-pass membrane protein</topology>
    </subcellularLocation>
</comment>
<dbReference type="Pfam" id="PF00528">
    <property type="entry name" value="BPD_transp_1"/>
    <property type="match status" value="1"/>
</dbReference>
<organism evidence="9 10">
    <name type="scientific">Thomasclavelia spiroformis</name>
    <dbReference type="NCBI Taxonomy" id="29348"/>
    <lineage>
        <taxon>Bacteria</taxon>
        <taxon>Bacillati</taxon>
        <taxon>Bacillota</taxon>
        <taxon>Erysipelotrichia</taxon>
        <taxon>Erysipelotrichales</taxon>
        <taxon>Coprobacillaceae</taxon>
        <taxon>Thomasclavelia</taxon>
    </lineage>
</organism>
<sequence length="288" mass="31626">MFKKKDKTYHSYWSISWNIFKKNKVAMICLGIVIVLCFVALFAPWIAPYDPDAQVLTERLMAPNAQHWFGTDDLGRDIFSRIVYGCRISLSVGIVSQIIATVIGYTMGVCAGYFGGKVDAVISFIIQVFSSFPFLLFAIAIMFVLGPGLINLYLALGLLGWASTARLIRGDVMRLKKMEYIDACKISGGSSFKIIMKHLLPNCLSTLIVTVTLGIPSAIMSEASLSFLGLGVKPPMSSWGSMISFSQPYIRSATYYSIIPGLAIIITVLAFNMLGDGLRDALDPKLRS</sequence>
<name>A0A943I7K1_9FIRM</name>
<comment type="similarity">
    <text evidence="7">Belongs to the binding-protein-dependent transport system permease family.</text>
</comment>
<comment type="caution">
    <text evidence="9">The sequence shown here is derived from an EMBL/GenBank/DDBJ whole genome shotgun (WGS) entry which is preliminary data.</text>
</comment>
<accession>A0A943I7K1</accession>
<feature type="domain" description="ABC transmembrane type-1" evidence="8">
    <location>
        <begin position="86"/>
        <end position="275"/>
    </location>
</feature>
<dbReference type="EMBL" id="JAGZCC010000024">
    <property type="protein sequence ID" value="MBS5588221.1"/>
    <property type="molecule type" value="Genomic_DNA"/>
</dbReference>
<feature type="transmembrane region" description="Helical" evidence="7">
    <location>
        <begin position="199"/>
        <end position="219"/>
    </location>
</feature>
<dbReference type="Pfam" id="PF12911">
    <property type="entry name" value="OppC_N"/>
    <property type="match status" value="1"/>
</dbReference>
<proteinExistence type="inferred from homology"/>
<feature type="transmembrane region" description="Helical" evidence="7">
    <location>
        <begin position="255"/>
        <end position="275"/>
    </location>
</feature>
<keyword evidence="3" id="KW-1003">Cell membrane</keyword>
<gene>
    <name evidence="9" type="ORF">KHX14_05305</name>
</gene>
<feature type="transmembrane region" description="Helical" evidence="7">
    <location>
        <begin position="94"/>
        <end position="114"/>
    </location>
</feature>
<dbReference type="PANTHER" id="PTHR43386:SF1">
    <property type="entry name" value="D,D-DIPEPTIDE TRANSPORT SYSTEM PERMEASE PROTEIN DDPC-RELATED"/>
    <property type="match status" value="1"/>
</dbReference>
<evidence type="ECO:0000256" key="2">
    <source>
        <dbReference type="ARBA" id="ARBA00022448"/>
    </source>
</evidence>
<keyword evidence="6 7" id="KW-0472">Membrane</keyword>
<dbReference type="GO" id="GO:0005886">
    <property type="term" value="C:plasma membrane"/>
    <property type="evidence" value="ECO:0007669"/>
    <property type="project" value="UniProtKB-SubCell"/>
</dbReference>
<feature type="transmembrane region" description="Helical" evidence="7">
    <location>
        <begin position="121"/>
        <end position="144"/>
    </location>
</feature>
<feature type="transmembrane region" description="Helical" evidence="7">
    <location>
        <begin position="150"/>
        <end position="168"/>
    </location>
</feature>
<evidence type="ECO:0000256" key="6">
    <source>
        <dbReference type="ARBA" id="ARBA00023136"/>
    </source>
</evidence>
<dbReference type="PROSITE" id="PS50928">
    <property type="entry name" value="ABC_TM1"/>
    <property type="match status" value="1"/>
</dbReference>
<dbReference type="InterPro" id="IPR000515">
    <property type="entry name" value="MetI-like"/>
</dbReference>
<keyword evidence="5 7" id="KW-1133">Transmembrane helix</keyword>
<dbReference type="InterPro" id="IPR035906">
    <property type="entry name" value="MetI-like_sf"/>
</dbReference>
<dbReference type="CDD" id="cd06261">
    <property type="entry name" value="TM_PBP2"/>
    <property type="match status" value="1"/>
</dbReference>
<evidence type="ECO:0000256" key="7">
    <source>
        <dbReference type="RuleBase" id="RU363032"/>
    </source>
</evidence>
<dbReference type="RefSeq" id="WP_303886817.1">
    <property type="nucleotide sequence ID" value="NZ_JAGZCC010000024.1"/>
</dbReference>
<dbReference type="Gene3D" id="1.10.3720.10">
    <property type="entry name" value="MetI-like"/>
    <property type="match status" value="1"/>
</dbReference>
<feature type="transmembrane region" description="Helical" evidence="7">
    <location>
        <begin position="25"/>
        <end position="47"/>
    </location>
</feature>
<protein>
    <submittedName>
        <fullName evidence="9">ABC transporter permease</fullName>
    </submittedName>
</protein>
<evidence type="ECO:0000256" key="4">
    <source>
        <dbReference type="ARBA" id="ARBA00022692"/>
    </source>
</evidence>
<dbReference type="PANTHER" id="PTHR43386">
    <property type="entry name" value="OLIGOPEPTIDE TRANSPORT SYSTEM PERMEASE PROTEIN APPC"/>
    <property type="match status" value="1"/>
</dbReference>
<evidence type="ECO:0000256" key="1">
    <source>
        <dbReference type="ARBA" id="ARBA00004651"/>
    </source>
</evidence>
<dbReference type="SUPFAM" id="SSF161098">
    <property type="entry name" value="MetI-like"/>
    <property type="match status" value="1"/>
</dbReference>